<keyword evidence="4" id="KW-1185">Reference proteome</keyword>
<evidence type="ECO:0000256" key="1">
    <source>
        <dbReference type="SAM" id="MobiDB-lite"/>
    </source>
</evidence>
<evidence type="ECO:0000313" key="4">
    <source>
        <dbReference type="Proteomes" id="UP001595701"/>
    </source>
</evidence>
<feature type="transmembrane region" description="Helical" evidence="2">
    <location>
        <begin position="169"/>
        <end position="197"/>
    </location>
</feature>
<evidence type="ECO:0008006" key="5">
    <source>
        <dbReference type="Google" id="ProtNLM"/>
    </source>
</evidence>
<evidence type="ECO:0000313" key="3">
    <source>
        <dbReference type="EMBL" id="MFC3573224.1"/>
    </source>
</evidence>
<feature type="compositionally biased region" description="Gly residues" evidence="1">
    <location>
        <begin position="96"/>
        <end position="132"/>
    </location>
</feature>
<protein>
    <recommendedName>
        <fullName evidence="5">Integral membrane protein</fullName>
    </recommendedName>
</protein>
<feature type="transmembrane region" description="Helical" evidence="2">
    <location>
        <begin position="272"/>
        <end position="292"/>
    </location>
</feature>
<feature type="compositionally biased region" description="Low complexity" evidence="1">
    <location>
        <begin position="11"/>
        <end position="38"/>
    </location>
</feature>
<keyword evidence="2" id="KW-0812">Transmembrane</keyword>
<feature type="transmembrane region" description="Helical" evidence="2">
    <location>
        <begin position="341"/>
        <end position="359"/>
    </location>
</feature>
<feature type="transmembrane region" description="Helical" evidence="2">
    <location>
        <begin position="218"/>
        <end position="236"/>
    </location>
</feature>
<keyword evidence="2" id="KW-0472">Membrane</keyword>
<feature type="transmembrane region" description="Helical" evidence="2">
    <location>
        <begin position="371"/>
        <end position="392"/>
    </location>
</feature>
<accession>A0ABV7S872</accession>
<feature type="region of interest" description="Disordered" evidence="1">
    <location>
        <begin position="1"/>
        <end position="145"/>
    </location>
</feature>
<proteinExistence type="predicted"/>
<gene>
    <name evidence="3" type="ORF">ACFOZ0_08015</name>
</gene>
<reference evidence="4" key="1">
    <citation type="journal article" date="2019" name="Int. J. Syst. Evol. Microbiol.">
        <title>The Global Catalogue of Microorganisms (GCM) 10K type strain sequencing project: providing services to taxonomists for standard genome sequencing and annotation.</title>
        <authorList>
            <consortium name="The Broad Institute Genomics Platform"/>
            <consortium name="The Broad Institute Genome Sequencing Center for Infectious Disease"/>
            <person name="Wu L."/>
            <person name="Ma J."/>
        </authorList>
    </citation>
    <scope>NUCLEOTIDE SEQUENCE [LARGE SCALE GENOMIC DNA]</scope>
    <source>
        <strain evidence="4">CGMCC 4.7035</strain>
    </source>
</reference>
<sequence length="397" mass="39767">MSNQPYEGYDPTGYDPYQQQGYPQQPPQAQSQPPQQQGWYDPNAAYQQPQQWEGQAYGTAQPLPPEGQVYEPHGYAAPGVDGLAHPSRLGVPPGPQGTGGGTTAQGGSGEGWTTAQGGGGNGWAVAQGGGGTQTATAPEPPVDLSTLPANQRARLEGRSPIIEPGLQPAALTAVLGALLAGAAALGTYALVVPLVLLQAVTAAGWFRLNGMWPARQGIALAFLGAVTADVALLVAGREHAPAAILGTLGVWVLLSLVLQLRSHADPDTRMHGLMATVASAALSIIAAGHLAAPQEAVTVGAVAVAAATLARALPLPTAASVVVALLAAAGAGIAMGGATGLGTSGAFLGLGAGACALIGHRVASYDYPSRFVHFTAGVALPLTAAAPVVYLLGRALV</sequence>
<feature type="transmembrane region" description="Helical" evidence="2">
    <location>
        <begin position="312"/>
        <end position="334"/>
    </location>
</feature>
<name>A0ABV7S872_9ACTN</name>
<evidence type="ECO:0000256" key="2">
    <source>
        <dbReference type="SAM" id="Phobius"/>
    </source>
</evidence>
<keyword evidence="2" id="KW-1133">Transmembrane helix</keyword>
<dbReference type="Proteomes" id="UP001595701">
    <property type="component" value="Unassembled WGS sequence"/>
</dbReference>
<comment type="caution">
    <text evidence="3">The sequence shown here is derived from an EMBL/GenBank/DDBJ whole genome shotgun (WGS) entry which is preliminary data.</text>
</comment>
<dbReference type="RefSeq" id="WP_310779800.1">
    <property type="nucleotide sequence ID" value="NZ_JBHRWR010000003.1"/>
</dbReference>
<dbReference type="EMBL" id="JBHRWR010000003">
    <property type="protein sequence ID" value="MFC3573224.1"/>
    <property type="molecule type" value="Genomic_DNA"/>
</dbReference>
<feature type="transmembrane region" description="Helical" evidence="2">
    <location>
        <begin position="242"/>
        <end position="260"/>
    </location>
</feature>
<organism evidence="3 4">
    <name type="scientific">Streptomyces yaanensis</name>
    <dbReference type="NCBI Taxonomy" id="1142239"/>
    <lineage>
        <taxon>Bacteria</taxon>
        <taxon>Bacillati</taxon>
        <taxon>Actinomycetota</taxon>
        <taxon>Actinomycetes</taxon>
        <taxon>Kitasatosporales</taxon>
        <taxon>Streptomycetaceae</taxon>
        <taxon>Streptomyces</taxon>
    </lineage>
</organism>